<reference evidence="2 3" key="1">
    <citation type="submission" date="2016-10" db="EMBL/GenBank/DDBJ databases">
        <authorList>
            <person name="de Groot N.N."/>
        </authorList>
    </citation>
    <scope>NUCLEOTIDE SEQUENCE [LARGE SCALE GENOMIC DNA]</scope>
    <source>
        <strain evidence="2 3">CGMCC 1.7059</strain>
    </source>
</reference>
<name>A0A1H3E2B7_9GAMM</name>
<protein>
    <recommendedName>
        <fullName evidence="1">DUF4123 domain-containing protein</fullName>
    </recommendedName>
</protein>
<gene>
    <name evidence="2" type="ORF">SAMN04487960_1162</name>
</gene>
<accession>A0A1H3E2B7</accession>
<dbReference type="Pfam" id="PF13503">
    <property type="entry name" value="DUF4123"/>
    <property type="match status" value="1"/>
</dbReference>
<dbReference type="AlphaFoldDB" id="A0A1H3E2B7"/>
<evidence type="ECO:0000259" key="1">
    <source>
        <dbReference type="Pfam" id="PF13503"/>
    </source>
</evidence>
<dbReference type="Proteomes" id="UP000199675">
    <property type="component" value="Unassembled WGS sequence"/>
</dbReference>
<keyword evidence="3" id="KW-1185">Reference proteome</keyword>
<proteinExistence type="predicted"/>
<dbReference type="InterPro" id="IPR025391">
    <property type="entry name" value="DUF4123"/>
</dbReference>
<dbReference type="RefSeq" id="WP_175528381.1">
    <property type="nucleotide sequence ID" value="NZ_FNNE01000016.1"/>
</dbReference>
<organism evidence="2 3">
    <name type="scientific">Marinobacter mobilis</name>
    <dbReference type="NCBI Taxonomy" id="488533"/>
    <lineage>
        <taxon>Bacteria</taxon>
        <taxon>Pseudomonadati</taxon>
        <taxon>Pseudomonadota</taxon>
        <taxon>Gammaproteobacteria</taxon>
        <taxon>Pseudomonadales</taxon>
        <taxon>Marinobacteraceae</taxon>
        <taxon>Marinobacter</taxon>
    </lineage>
</organism>
<dbReference type="STRING" id="488533.SAMN04487960_1162"/>
<dbReference type="EMBL" id="FNNE01000016">
    <property type="protein sequence ID" value="SDX72816.1"/>
    <property type="molecule type" value="Genomic_DNA"/>
</dbReference>
<evidence type="ECO:0000313" key="3">
    <source>
        <dbReference type="Proteomes" id="UP000199675"/>
    </source>
</evidence>
<sequence>MDAAHYIATLECVAPRASAPETYDYAILELAASDNLLAQIYSAMSHERLQWWSLFEGTEWQDAWENGPVLVDLRNAAGFRQQLLSQLESAPLGVVFESELTVETLRQNLAARLCGSQAGAGHLLRFYEPRMIAPLLSALVEQKRQALLVPGCRWYWHDGHGWRGAVAIEDGHCGSWESEPMLVTQQELREAEVYWVAGEACGYADHYAKALTSVESPKHWVFNSLQSARGAGFQKTGHLERWLRLAIQHGADFPRLEPFRSTLSRDDLALTERLTAMESTPEKSHANA</sequence>
<evidence type="ECO:0000313" key="2">
    <source>
        <dbReference type="EMBL" id="SDX72816.1"/>
    </source>
</evidence>
<feature type="domain" description="DUF4123" evidence="1">
    <location>
        <begin position="25"/>
        <end position="145"/>
    </location>
</feature>